<evidence type="ECO:0000256" key="1">
    <source>
        <dbReference type="ARBA" id="ARBA00004127"/>
    </source>
</evidence>
<evidence type="ECO:0000313" key="11">
    <source>
        <dbReference type="Proteomes" id="UP001208692"/>
    </source>
</evidence>
<evidence type="ECO:0000259" key="7">
    <source>
        <dbReference type="PROSITE" id="PS50850"/>
    </source>
</evidence>
<evidence type="ECO:0000313" key="10">
    <source>
        <dbReference type="Proteomes" id="UP001207736"/>
    </source>
</evidence>
<dbReference type="EMBL" id="BQKA01000030">
    <property type="protein sequence ID" value="GJM50579.1"/>
    <property type="molecule type" value="Genomic_DNA"/>
</dbReference>
<comment type="caution">
    <text evidence="8">The sequence shown here is derived from an EMBL/GenBank/DDBJ whole genome shotgun (WGS) entry which is preliminary data.</text>
</comment>
<dbReference type="EMBL" id="BQKB01000042">
    <property type="protein sequence ID" value="GJM53590.1"/>
    <property type="molecule type" value="Genomic_DNA"/>
</dbReference>
<feature type="domain" description="Major facilitator superfamily (MFS) profile" evidence="7">
    <location>
        <begin position="255"/>
        <end position="449"/>
    </location>
</feature>
<dbReference type="GO" id="GO:0012505">
    <property type="term" value="C:endomembrane system"/>
    <property type="evidence" value="ECO:0007669"/>
    <property type="project" value="UniProtKB-SubCell"/>
</dbReference>
<evidence type="ECO:0000313" key="9">
    <source>
        <dbReference type="EMBL" id="GJM53590.1"/>
    </source>
</evidence>
<protein>
    <submittedName>
        <fullName evidence="8">MFS transporter</fullName>
    </submittedName>
</protein>
<keyword evidence="5 6" id="KW-0472">Membrane</keyword>
<feature type="transmembrane region" description="Helical" evidence="6">
    <location>
        <begin position="420"/>
        <end position="437"/>
    </location>
</feature>
<proteinExistence type="predicted"/>
<comment type="subcellular location">
    <subcellularLocation>
        <location evidence="1">Endomembrane system</location>
        <topology evidence="1">Multi-pass membrane protein</topology>
    </subcellularLocation>
</comment>
<feature type="transmembrane region" description="Helical" evidence="6">
    <location>
        <begin position="389"/>
        <end position="408"/>
    </location>
</feature>
<gene>
    <name evidence="8" type="ORF">RCZ15_15520</name>
    <name evidence="9" type="ORF">RCZ16_19060</name>
</gene>
<feature type="transmembrane region" description="Helical" evidence="6">
    <location>
        <begin position="259"/>
        <end position="281"/>
    </location>
</feature>
<feature type="transmembrane region" description="Helical" evidence="6">
    <location>
        <begin position="162"/>
        <end position="180"/>
    </location>
</feature>
<reference evidence="8 11" key="1">
    <citation type="submission" date="2021-11" db="EMBL/GenBank/DDBJ databases">
        <title>Draft genome sequence of Capnocytophaga sp. strain KC07075 isolated from cat oral cavity.</title>
        <authorList>
            <person name="Suzuki M."/>
            <person name="Imaoka K."/>
            <person name="Kimura M."/>
            <person name="Morikawa S."/>
            <person name="Maeda K."/>
        </authorList>
    </citation>
    <scope>NUCLEOTIDE SEQUENCE</scope>
    <source>
        <strain evidence="8">KC07075</strain>
        <strain evidence="9 11">KC07079</strain>
    </source>
</reference>
<dbReference type="InterPro" id="IPR036259">
    <property type="entry name" value="MFS_trans_sf"/>
</dbReference>
<feature type="transmembrane region" description="Helical" evidence="6">
    <location>
        <begin position="293"/>
        <end position="312"/>
    </location>
</feature>
<feature type="transmembrane region" description="Helical" evidence="6">
    <location>
        <begin position="96"/>
        <end position="115"/>
    </location>
</feature>
<feature type="transmembrane region" description="Helical" evidence="6">
    <location>
        <begin position="200"/>
        <end position="222"/>
    </location>
</feature>
<dbReference type="PROSITE" id="PS50850">
    <property type="entry name" value="MFS"/>
    <property type="match status" value="1"/>
</dbReference>
<evidence type="ECO:0000256" key="4">
    <source>
        <dbReference type="ARBA" id="ARBA00022989"/>
    </source>
</evidence>
<dbReference type="PANTHER" id="PTHR23519:SF1">
    <property type="entry name" value="AUTOPHAGY-RELATED PROTEIN 22"/>
    <property type="match status" value="1"/>
</dbReference>
<evidence type="ECO:0000256" key="2">
    <source>
        <dbReference type="ARBA" id="ARBA00022448"/>
    </source>
</evidence>
<dbReference type="SUPFAM" id="SSF103473">
    <property type="entry name" value="MFS general substrate transporter"/>
    <property type="match status" value="1"/>
</dbReference>
<evidence type="ECO:0000256" key="6">
    <source>
        <dbReference type="SAM" id="Phobius"/>
    </source>
</evidence>
<feature type="transmembrane region" description="Helical" evidence="6">
    <location>
        <begin position="121"/>
        <end position="141"/>
    </location>
</feature>
<evidence type="ECO:0000256" key="5">
    <source>
        <dbReference type="ARBA" id="ARBA00023136"/>
    </source>
</evidence>
<dbReference type="Gene3D" id="1.20.1250.20">
    <property type="entry name" value="MFS general substrate transporter like domains"/>
    <property type="match status" value="1"/>
</dbReference>
<dbReference type="Proteomes" id="UP001207736">
    <property type="component" value="Unassembled WGS sequence"/>
</dbReference>
<feature type="transmembrane region" description="Helical" evidence="6">
    <location>
        <begin position="64"/>
        <end position="84"/>
    </location>
</feature>
<evidence type="ECO:0000256" key="3">
    <source>
        <dbReference type="ARBA" id="ARBA00022692"/>
    </source>
</evidence>
<dbReference type="InterPro" id="IPR020846">
    <property type="entry name" value="MFS_dom"/>
</dbReference>
<dbReference type="RefSeq" id="WP_264845687.1">
    <property type="nucleotide sequence ID" value="NZ_BPMA01000014.1"/>
</dbReference>
<dbReference type="AlphaFoldDB" id="A0AAV5ATA7"/>
<dbReference type="Pfam" id="PF11700">
    <property type="entry name" value="ATG22"/>
    <property type="match status" value="1"/>
</dbReference>
<keyword evidence="2" id="KW-0813">Transport</keyword>
<name>A0AAV5ATA7_9FLAO</name>
<accession>A0AAV5ATA7</accession>
<keyword evidence="3 6" id="KW-0812">Transmembrane</keyword>
<dbReference type="PANTHER" id="PTHR23519">
    <property type="entry name" value="AUTOPHAGY-RELATED PROTEIN 22"/>
    <property type="match status" value="1"/>
</dbReference>
<keyword evidence="4 6" id="KW-1133">Transmembrane helix</keyword>
<evidence type="ECO:0000313" key="8">
    <source>
        <dbReference type="EMBL" id="GJM50579.1"/>
    </source>
</evidence>
<dbReference type="InterPro" id="IPR024671">
    <property type="entry name" value="Atg22-like"/>
</dbReference>
<feature type="transmembrane region" description="Helical" evidence="6">
    <location>
        <begin position="20"/>
        <end position="44"/>
    </location>
</feature>
<dbReference type="GO" id="GO:0022857">
    <property type="term" value="F:transmembrane transporter activity"/>
    <property type="evidence" value="ECO:0007669"/>
    <property type="project" value="InterPro"/>
</dbReference>
<organism evidence="8 10">
    <name type="scientific">Capnocytophaga catalasegens</name>
    <dbReference type="NCBI Taxonomy" id="1004260"/>
    <lineage>
        <taxon>Bacteria</taxon>
        <taxon>Pseudomonadati</taxon>
        <taxon>Bacteroidota</taxon>
        <taxon>Flavobacteriia</taxon>
        <taxon>Flavobacteriales</taxon>
        <taxon>Flavobacteriaceae</taxon>
        <taxon>Capnocytophaga</taxon>
    </lineage>
</organism>
<feature type="transmembrane region" description="Helical" evidence="6">
    <location>
        <begin position="351"/>
        <end position="368"/>
    </location>
</feature>
<dbReference type="InterPro" id="IPR050495">
    <property type="entry name" value="ATG22/LtaA_families"/>
</dbReference>
<sequence>MKTAKVLPKGHSKLLNAWAFYDWANSVYSLTIVSAIFPVFYGALFKIAQTNQIQLFGYMFKSTAVITFVTALAFGVVAVLSPILSGIADYLGNKKSFMRFFCFLGGFSCIGLYWFSLENIYFGLSCYFFGVIGFWGSIVFYNSYLPDIAFAHQYDNLSAKGYIMGYIGSVILLIFNLIMIQNPTYFGFSSQGNDIVLQVMPISFLMVGIWWIGFAQYTFYYLPENKSGNKIKTNIIFNGYKELVSVQKKLFHNKLLRKYLVAFFVFSMGVQTVMLVAAYFGEQEIAWETQNKKAIGLIISILLIQLVAILGAKCTAILSEKYGNISTLIGINIVWTILCILAFWVTTPLQFYIMAGFVGIIMGGIQALGRSTYSKFLPETTDTTSFFSFYDVAEKIGIVIGMGIYGLIDQLTGSMRNSLIFLAMFFFVGVILLIFVYQEQRKQNNEISA</sequence>
<dbReference type="Proteomes" id="UP001208692">
    <property type="component" value="Unassembled WGS sequence"/>
</dbReference>
<keyword evidence="11" id="KW-1185">Reference proteome</keyword>
<feature type="transmembrane region" description="Helical" evidence="6">
    <location>
        <begin position="324"/>
        <end position="345"/>
    </location>
</feature>